<dbReference type="Pfam" id="PF12058">
    <property type="entry name" value="PipX"/>
    <property type="match status" value="1"/>
</dbReference>
<protein>
    <submittedName>
        <fullName evidence="1">DUF3539 family protein</fullName>
    </submittedName>
</protein>
<accession>A0A0C1Y513</accession>
<proteinExistence type="predicted"/>
<evidence type="ECO:0000313" key="1">
    <source>
        <dbReference type="EMBL" id="NEV67126.1"/>
    </source>
</evidence>
<comment type="caution">
    <text evidence="1">The sequence shown here is derived from an EMBL/GenBank/DDBJ whole genome shotgun (WGS) entry which is preliminary data.</text>
</comment>
<reference evidence="1" key="3">
    <citation type="submission" date="2020-02" db="EMBL/GenBank/DDBJ databases">
        <authorList>
            <person name="Sarangi A.N."/>
            <person name="Ghosh S."/>
            <person name="Mukherjee M."/>
            <person name="Tripathy S."/>
        </authorList>
    </citation>
    <scope>NUCLEOTIDE SEQUENCE</scope>
    <source>
        <strain evidence="1">BDU141951</strain>
    </source>
</reference>
<dbReference type="Gene3D" id="6.10.250.870">
    <property type="match status" value="1"/>
</dbReference>
<gene>
    <name evidence="1" type="ORF">QQ91_008340</name>
</gene>
<dbReference type="InterPro" id="IPR021926">
    <property type="entry name" value="PipX"/>
</dbReference>
<organism evidence="1">
    <name type="scientific">Lyngbya confervoides BDU141951</name>
    <dbReference type="NCBI Taxonomy" id="1574623"/>
    <lineage>
        <taxon>Bacteria</taxon>
        <taxon>Bacillati</taxon>
        <taxon>Cyanobacteriota</taxon>
        <taxon>Cyanophyceae</taxon>
        <taxon>Oscillatoriophycideae</taxon>
        <taxon>Oscillatoriales</taxon>
        <taxon>Microcoleaceae</taxon>
        <taxon>Lyngbya</taxon>
    </lineage>
</organism>
<name>A0A0C1Y513_9CYAN</name>
<dbReference type="AlphaFoldDB" id="A0A0C1Y513"/>
<dbReference type="EMBL" id="JTHE02000003">
    <property type="protein sequence ID" value="NEV67126.1"/>
    <property type="molecule type" value="Genomic_DNA"/>
</dbReference>
<sequence>MSTENYINHPTFGLLFRLCMVAEGQELFATLYAQRLFFVVTATIPRGFTFDSVSRSDARQRFEERMRAVRRQGNYSEYDRLQKIYKQTFQ</sequence>
<reference evidence="1" key="2">
    <citation type="journal article" date="2015" name="Genome Announc.">
        <title>Draft Genome Sequence of Filamentous Marine Cyanobacterium Lyngbya confervoides Strain BDU141951.</title>
        <authorList>
            <person name="Chandrababunaidu M.M."/>
            <person name="Sen D."/>
            <person name="Tripathy S."/>
        </authorList>
    </citation>
    <scope>NUCLEOTIDE SEQUENCE</scope>
    <source>
        <strain evidence="1">BDU141951</strain>
    </source>
</reference>
<dbReference type="NCBIfam" id="NF045912">
    <property type="entry name" value="TransCoactPipX"/>
    <property type="match status" value="1"/>
</dbReference>
<reference evidence="1" key="1">
    <citation type="submission" date="2014-11" db="EMBL/GenBank/DDBJ databases">
        <authorList>
            <person name="Malar M.C."/>
            <person name="Sen D."/>
            <person name="Tripathy S."/>
        </authorList>
    </citation>
    <scope>NUCLEOTIDE SEQUENCE</scope>
    <source>
        <strain evidence="1">BDU141951</strain>
    </source>
</reference>
<dbReference type="Gene3D" id="2.30.30.660">
    <property type="entry name" value="Protein of unknown function (DUF3539)"/>
    <property type="match status" value="1"/>
</dbReference>